<evidence type="ECO:0000256" key="4">
    <source>
        <dbReference type="ARBA" id="ARBA00013198"/>
    </source>
</evidence>
<gene>
    <name evidence="8" type="ORF">M436DRAFT_78331</name>
</gene>
<dbReference type="GO" id="GO:0005975">
    <property type="term" value="P:carbohydrate metabolic process"/>
    <property type="evidence" value="ECO:0007669"/>
    <property type="project" value="UniProtKB-UniRule"/>
</dbReference>
<dbReference type="CDD" id="cd01400">
    <property type="entry name" value="6PGL"/>
    <property type="match status" value="1"/>
</dbReference>
<dbReference type="PANTHER" id="PTHR11054:SF0">
    <property type="entry name" value="6-PHOSPHOGLUCONOLACTONASE"/>
    <property type="match status" value="1"/>
</dbReference>
<protein>
    <recommendedName>
        <fullName evidence="4 6">6-phosphogluconolactonase</fullName>
        <shortName evidence="6">6PGL</shortName>
        <ecNumber evidence="4 6">3.1.1.31</ecNumber>
    </recommendedName>
</protein>
<comment type="catalytic activity">
    <reaction evidence="1 6">
        <text>6-phospho-D-glucono-1,5-lactone + H2O = 6-phospho-D-gluconate + H(+)</text>
        <dbReference type="Rhea" id="RHEA:12556"/>
        <dbReference type="ChEBI" id="CHEBI:15377"/>
        <dbReference type="ChEBI" id="CHEBI:15378"/>
        <dbReference type="ChEBI" id="CHEBI:57955"/>
        <dbReference type="ChEBI" id="CHEBI:58759"/>
        <dbReference type="EC" id="3.1.1.31"/>
    </reaction>
</comment>
<reference evidence="8 9" key="1">
    <citation type="journal article" date="2014" name="BMC Genomics">
        <title>Genome sequencing of four Aureobasidium pullulans varieties: biotechnological potential, stress tolerance, and description of new species.</title>
        <authorList>
            <person name="Gostin Ar C."/>
            <person name="Ohm R.A."/>
            <person name="Kogej T."/>
            <person name="Sonjak S."/>
            <person name="Turk M."/>
            <person name="Zajc J."/>
            <person name="Zalar P."/>
            <person name="Grube M."/>
            <person name="Sun H."/>
            <person name="Han J."/>
            <person name="Sharma A."/>
            <person name="Chiniquy J."/>
            <person name="Ngan C.Y."/>
            <person name="Lipzen A."/>
            <person name="Barry K."/>
            <person name="Grigoriev I.V."/>
            <person name="Gunde-Cimerman N."/>
        </authorList>
    </citation>
    <scope>NUCLEOTIDE SEQUENCE [LARGE SCALE GENOMIC DNA]</scope>
    <source>
        <strain evidence="8 9">CBS 147.97</strain>
    </source>
</reference>
<dbReference type="RefSeq" id="XP_013431320.1">
    <property type="nucleotide sequence ID" value="XM_013575866.1"/>
</dbReference>
<evidence type="ECO:0000256" key="6">
    <source>
        <dbReference type="RuleBase" id="RU365095"/>
    </source>
</evidence>
<dbReference type="EC" id="3.1.1.31" evidence="4 6"/>
<dbReference type="OrthoDB" id="432544at2759"/>
<evidence type="ECO:0000256" key="2">
    <source>
        <dbReference type="ARBA" id="ARBA00004961"/>
    </source>
</evidence>
<dbReference type="PANTHER" id="PTHR11054">
    <property type="entry name" value="6-PHOSPHOGLUCONOLACTONASE"/>
    <property type="match status" value="1"/>
</dbReference>
<evidence type="ECO:0000259" key="7">
    <source>
        <dbReference type="Pfam" id="PF01182"/>
    </source>
</evidence>
<dbReference type="InterPro" id="IPR037171">
    <property type="entry name" value="NagB/RpiA_transferase-like"/>
</dbReference>
<dbReference type="Pfam" id="PF01182">
    <property type="entry name" value="Glucosamine_iso"/>
    <property type="match status" value="1"/>
</dbReference>
<evidence type="ECO:0000256" key="3">
    <source>
        <dbReference type="ARBA" id="ARBA00010662"/>
    </source>
</evidence>
<name>A0A074WTW4_9PEZI</name>
<feature type="domain" description="Glucosamine/galactosamine-6-phosphate isomerase" evidence="7">
    <location>
        <begin position="14"/>
        <end position="244"/>
    </location>
</feature>
<dbReference type="STRING" id="1043004.A0A074WTW4"/>
<evidence type="ECO:0000256" key="1">
    <source>
        <dbReference type="ARBA" id="ARBA00000832"/>
    </source>
</evidence>
<keyword evidence="9" id="KW-1185">Reference proteome</keyword>
<evidence type="ECO:0000313" key="9">
    <source>
        <dbReference type="Proteomes" id="UP000027730"/>
    </source>
</evidence>
<dbReference type="InterPro" id="IPR006148">
    <property type="entry name" value="Glc/Gal-6P_isomerase"/>
</dbReference>
<dbReference type="InterPro" id="IPR039104">
    <property type="entry name" value="6PGL"/>
</dbReference>
<dbReference type="InterPro" id="IPR005900">
    <property type="entry name" value="6-phosphogluconolactonase_DevB"/>
</dbReference>
<dbReference type="Gene3D" id="3.40.50.1360">
    <property type="match status" value="1"/>
</dbReference>
<comment type="similarity">
    <text evidence="3 6">Belongs to the glucosamine/galactosamine-6-phosphate isomerase family. 6-phosphogluconolactonase subfamily.</text>
</comment>
<dbReference type="EMBL" id="KL584703">
    <property type="protein sequence ID" value="KEQ76578.1"/>
    <property type="molecule type" value="Genomic_DNA"/>
</dbReference>
<sequence length="264" mass="28867">MGKSPNVYAFPGVAELAPTLRQYVLTQQQASIERHGSFRVAVSGGSLPKTLAQALLSKGDGTPADTVDFNKWEIFFADERCVPLDHDDSNYKLLKDELLDKIDKESFGEPKVYPIEEKYLHDAQECADQYEKVLVSVFAARDSVKLPAFDLLLLGCGPDGHTCSLFPEHPLLRETDAWVLSISDSPKPPPKRITLSLPVVLHGAKIAFVATGAGKKDIFKSIFETEEGRALPCGLVNEGAGDKVSWFTDNAALEGVNVPRRGNL</sequence>
<dbReference type="HOGENOM" id="CLU_053947_0_1_1"/>
<dbReference type="FunFam" id="3.40.50.1360:FF:000005">
    <property type="entry name" value="6-phosphogluconolactonase"/>
    <property type="match status" value="1"/>
</dbReference>
<evidence type="ECO:0000256" key="5">
    <source>
        <dbReference type="ARBA" id="ARBA00022801"/>
    </source>
</evidence>
<accession>A0A074WTW4</accession>
<dbReference type="Proteomes" id="UP000027730">
    <property type="component" value="Unassembled WGS sequence"/>
</dbReference>
<proteinExistence type="inferred from homology"/>
<dbReference type="GO" id="GO:0006098">
    <property type="term" value="P:pentose-phosphate shunt"/>
    <property type="evidence" value="ECO:0007669"/>
    <property type="project" value="UniProtKB-UniPathway"/>
</dbReference>
<keyword evidence="5 6" id="KW-0378">Hydrolase</keyword>
<dbReference type="GO" id="GO:0017057">
    <property type="term" value="F:6-phosphogluconolactonase activity"/>
    <property type="evidence" value="ECO:0007669"/>
    <property type="project" value="UniProtKB-UniRule"/>
</dbReference>
<evidence type="ECO:0000313" key="8">
    <source>
        <dbReference type="EMBL" id="KEQ76578.1"/>
    </source>
</evidence>
<dbReference type="SUPFAM" id="SSF100950">
    <property type="entry name" value="NagB/RpiA/CoA transferase-like"/>
    <property type="match status" value="1"/>
</dbReference>
<dbReference type="UniPathway" id="UPA00115">
    <property type="reaction ID" value="UER00409"/>
</dbReference>
<dbReference type="AlphaFoldDB" id="A0A074WTW4"/>
<dbReference type="NCBIfam" id="TIGR01198">
    <property type="entry name" value="pgl"/>
    <property type="match status" value="1"/>
</dbReference>
<comment type="function">
    <text evidence="6">Hydrolysis of 6-phosphogluconolactone to 6-phosphogluconate.</text>
</comment>
<organism evidence="8 9">
    <name type="scientific">Aureobasidium namibiae CBS 147.97</name>
    <dbReference type="NCBI Taxonomy" id="1043004"/>
    <lineage>
        <taxon>Eukaryota</taxon>
        <taxon>Fungi</taxon>
        <taxon>Dikarya</taxon>
        <taxon>Ascomycota</taxon>
        <taxon>Pezizomycotina</taxon>
        <taxon>Dothideomycetes</taxon>
        <taxon>Dothideomycetidae</taxon>
        <taxon>Dothideales</taxon>
        <taxon>Saccotheciaceae</taxon>
        <taxon>Aureobasidium</taxon>
    </lineage>
</organism>
<comment type="pathway">
    <text evidence="2 6">Carbohydrate degradation; pentose phosphate pathway; D-ribulose 5-phosphate from D-glucose 6-phosphate (oxidative stage): step 2/3.</text>
</comment>
<dbReference type="GeneID" id="25416205"/>